<sequence length="344" mass="37528">MNKSQNAGRLPGVVMQAGRLAWALVLVIFILTAVWGHSLYTVVLGAHSWSDELQESGMPAAAAAYARAYIWELAELDRLEELGRLGAPLERHLERVIADYISDQWMAGQLDRLQAGVWDVIEGKRETLPPLDVSELKDKLTAEVTRVIPYHMLQSLGWELAVPERVDMMTVLGLDRAELAEWRAAYARAEQIVKWLTAMSIVWLATGFALHERPHVSLGWIGGGLLAAALAMVALQAGAERGSTELIRQTLAGALATEPAAGMQPLFHSAAYIAEKWLRETVVLAEAWAWRIAAAGIAALLLGWIGRLLRSRSTAEGMRLPGSLRFSLLALGFLFAGVAIAAIL</sequence>
<feature type="transmembrane region" description="Helical" evidence="1">
    <location>
        <begin position="326"/>
        <end position="343"/>
    </location>
</feature>
<accession>A0A8J4M2K1</accession>
<dbReference type="RefSeq" id="WP_213412006.1">
    <property type="nucleotide sequence ID" value="NZ_BOVK01000025.1"/>
</dbReference>
<dbReference type="AlphaFoldDB" id="A0A8J4M2K1"/>
<dbReference type="EMBL" id="BOVK01000025">
    <property type="protein sequence ID" value="GIQ69200.1"/>
    <property type="molecule type" value="Genomic_DNA"/>
</dbReference>
<reference evidence="2" key="1">
    <citation type="submission" date="2021-04" db="EMBL/GenBank/DDBJ databases">
        <title>Draft genome sequence of Xylanibacillus composti strain K13.</title>
        <authorList>
            <person name="Uke A."/>
            <person name="Chhe C."/>
            <person name="Baramee S."/>
            <person name="Kosugi A."/>
        </authorList>
    </citation>
    <scope>NUCLEOTIDE SEQUENCE</scope>
    <source>
        <strain evidence="2">K13</strain>
    </source>
</reference>
<evidence type="ECO:0000256" key="1">
    <source>
        <dbReference type="SAM" id="Phobius"/>
    </source>
</evidence>
<feature type="transmembrane region" description="Helical" evidence="1">
    <location>
        <begin position="287"/>
        <end position="305"/>
    </location>
</feature>
<feature type="transmembrane region" description="Helical" evidence="1">
    <location>
        <begin position="192"/>
        <end position="211"/>
    </location>
</feature>
<keyword evidence="1" id="KW-0472">Membrane</keyword>
<evidence type="ECO:0000313" key="3">
    <source>
        <dbReference type="Proteomes" id="UP000677918"/>
    </source>
</evidence>
<organism evidence="2 3">
    <name type="scientific">Xylanibacillus composti</name>
    <dbReference type="NCBI Taxonomy" id="1572762"/>
    <lineage>
        <taxon>Bacteria</taxon>
        <taxon>Bacillati</taxon>
        <taxon>Bacillota</taxon>
        <taxon>Bacilli</taxon>
        <taxon>Bacillales</taxon>
        <taxon>Paenibacillaceae</taxon>
        <taxon>Xylanibacillus</taxon>
    </lineage>
</organism>
<feature type="transmembrane region" description="Helical" evidence="1">
    <location>
        <begin position="20"/>
        <end position="43"/>
    </location>
</feature>
<evidence type="ECO:0000313" key="2">
    <source>
        <dbReference type="EMBL" id="GIQ69200.1"/>
    </source>
</evidence>
<protein>
    <submittedName>
        <fullName evidence="2">Uncharacterized protein</fullName>
    </submittedName>
</protein>
<dbReference type="Proteomes" id="UP000677918">
    <property type="component" value="Unassembled WGS sequence"/>
</dbReference>
<keyword evidence="3" id="KW-1185">Reference proteome</keyword>
<feature type="transmembrane region" description="Helical" evidence="1">
    <location>
        <begin position="217"/>
        <end position="238"/>
    </location>
</feature>
<keyword evidence="1" id="KW-1133">Transmembrane helix</keyword>
<feature type="transmembrane region" description="Helical" evidence="1">
    <location>
        <begin position="250"/>
        <end position="267"/>
    </location>
</feature>
<name>A0A8J4M2K1_9BACL</name>
<gene>
    <name evidence="2" type="ORF">XYCOK13_20240</name>
</gene>
<comment type="caution">
    <text evidence="2">The sequence shown here is derived from an EMBL/GenBank/DDBJ whole genome shotgun (WGS) entry which is preliminary data.</text>
</comment>
<keyword evidence="1" id="KW-0812">Transmembrane</keyword>
<proteinExistence type="predicted"/>